<feature type="domain" description="FAD-binding" evidence="4">
    <location>
        <begin position="5"/>
        <end position="338"/>
    </location>
</feature>
<protein>
    <submittedName>
        <fullName evidence="5">2-polyprenyl-6-methoxyphenol hydroxylase-like FAD-dependent oxidoreductase</fullName>
    </submittedName>
</protein>
<dbReference type="InterPro" id="IPR050641">
    <property type="entry name" value="RIFMO-like"/>
</dbReference>
<dbReference type="Pfam" id="PF01494">
    <property type="entry name" value="FAD_binding_3"/>
    <property type="match status" value="1"/>
</dbReference>
<dbReference type="InterPro" id="IPR036188">
    <property type="entry name" value="FAD/NAD-bd_sf"/>
</dbReference>
<dbReference type="Pfam" id="PF21274">
    <property type="entry name" value="Rng_hyd_C"/>
    <property type="match status" value="1"/>
</dbReference>
<dbReference type="Gene3D" id="3.50.50.60">
    <property type="entry name" value="FAD/NAD(P)-binding domain"/>
    <property type="match status" value="1"/>
</dbReference>
<keyword evidence="6" id="KW-1185">Reference proteome</keyword>
<reference evidence="5 6" key="1">
    <citation type="submission" date="2020-08" db="EMBL/GenBank/DDBJ databases">
        <title>Sequencing the genomes of 1000 actinobacteria strains.</title>
        <authorList>
            <person name="Klenk H.-P."/>
        </authorList>
    </citation>
    <scope>NUCLEOTIDE SEQUENCE [LARGE SCALE GENOMIC DNA]</scope>
    <source>
        <strain evidence="5 6">DSM 44551</strain>
    </source>
</reference>
<proteinExistence type="predicted"/>
<dbReference type="RefSeq" id="WP_184399700.1">
    <property type="nucleotide sequence ID" value="NZ_BAAAJD010000109.1"/>
</dbReference>
<organism evidence="5 6">
    <name type="scientific">Nocardiopsis composta</name>
    <dbReference type="NCBI Taxonomy" id="157465"/>
    <lineage>
        <taxon>Bacteria</taxon>
        <taxon>Bacillati</taxon>
        <taxon>Actinomycetota</taxon>
        <taxon>Actinomycetes</taxon>
        <taxon>Streptosporangiales</taxon>
        <taxon>Nocardiopsidaceae</taxon>
        <taxon>Nocardiopsis</taxon>
    </lineage>
</organism>
<dbReference type="GO" id="GO:0016709">
    <property type="term" value="F:oxidoreductase activity, acting on paired donors, with incorporation or reduction of molecular oxygen, NAD(P)H as one donor, and incorporation of one atom of oxygen"/>
    <property type="evidence" value="ECO:0007669"/>
    <property type="project" value="UniProtKB-ARBA"/>
</dbReference>
<dbReference type="InterPro" id="IPR002938">
    <property type="entry name" value="FAD-bd"/>
</dbReference>
<evidence type="ECO:0000313" key="5">
    <source>
        <dbReference type="EMBL" id="MBB5436289.1"/>
    </source>
</evidence>
<dbReference type="PANTHER" id="PTHR43004:SF19">
    <property type="entry name" value="BINDING MONOOXYGENASE, PUTATIVE (JCVI)-RELATED"/>
    <property type="match status" value="1"/>
</dbReference>
<dbReference type="Gene3D" id="3.40.30.120">
    <property type="match status" value="1"/>
</dbReference>
<dbReference type="PANTHER" id="PTHR43004">
    <property type="entry name" value="TRK SYSTEM POTASSIUM UPTAKE PROTEIN"/>
    <property type="match status" value="1"/>
</dbReference>
<comment type="cofactor">
    <cofactor evidence="1">
        <name>FAD</name>
        <dbReference type="ChEBI" id="CHEBI:57692"/>
    </cofactor>
</comment>
<dbReference type="SUPFAM" id="SSF51905">
    <property type="entry name" value="FAD/NAD(P)-binding domain"/>
    <property type="match status" value="1"/>
</dbReference>
<dbReference type="PRINTS" id="PR00420">
    <property type="entry name" value="RNGMNOXGNASE"/>
</dbReference>
<dbReference type="AlphaFoldDB" id="A0A7W8QU59"/>
<accession>A0A7W8QU59</accession>
<keyword evidence="3" id="KW-0274">FAD</keyword>
<evidence type="ECO:0000259" key="4">
    <source>
        <dbReference type="Pfam" id="PF01494"/>
    </source>
</evidence>
<dbReference type="Gene3D" id="3.30.70.2450">
    <property type="match status" value="1"/>
</dbReference>
<evidence type="ECO:0000256" key="1">
    <source>
        <dbReference type="ARBA" id="ARBA00001974"/>
    </source>
</evidence>
<evidence type="ECO:0000256" key="2">
    <source>
        <dbReference type="ARBA" id="ARBA00022630"/>
    </source>
</evidence>
<keyword evidence="2" id="KW-0285">Flavoprotein</keyword>
<gene>
    <name evidence="5" type="ORF">HDA36_006437</name>
</gene>
<dbReference type="GO" id="GO:0071949">
    <property type="term" value="F:FAD binding"/>
    <property type="evidence" value="ECO:0007669"/>
    <property type="project" value="InterPro"/>
</dbReference>
<dbReference type="EMBL" id="JACHDB010000002">
    <property type="protein sequence ID" value="MBB5436289.1"/>
    <property type="molecule type" value="Genomic_DNA"/>
</dbReference>
<evidence type="ECO:0000313" key="6">
    <source>
        <dbReference type="Proteomes" id="UP000572635"/>
    </source>
</evidence>
<name>A0A7W8QU59_9ACTN</name>
<evidence type="ECO:0000256" key="3">
    <source>
        <dbReference type="ARBA" id="ARBA00022827"/>
    </source>
</evidence>
<comment type="caution">
    <text evidence="5">The sequence shown here is derived from an EMBL/GenBank/DDBJ whole genome shotgun (WGS) entry which is preliminary data.</text>
</comment>
<sequence length="504" mass="55013">MPTSSVLIVGAGPTGLALAAELAELGVGCRVLERRREPSSLSRAFSLMPRTLELMDMRGCADKFVAEGLPYRFAPLGDARQRSLDYGMLRGGYPYILVMPQSKIEEVLEKRAIAAGAEILRGAAVTGLTQDTDGVQIQVETDEGERTESADYLVGCDGVRSTVRDLLGVRFIGRSYRESVIVADVRMDRPPRPPVYGRAGRRGSVAVFPYGNGVFRLIVLDHARMGIAPQVPITRAELEESLEAIAGVDFGLQDPLWASRFRSDQRQAARYRVGRVFLAGDAAHTHIPSGGQGLQVGIHDAANLAWKLTAELSGWAQPWLLGSYEQERRSIADETLRKTDLVFRFETSRSAAARGARWLGTQLMGISALQPLVIEQFAGMAQRYPRGKGEHRLTGARIPDLTLQGYDGDTYTVFQLLRRRRFVLLDQTSSGRCAERVRSGWGDRVVAVNALASGGGRLAETVLIRPDGYIGWAGPGDPRRLLRGVARWCGPADAGRLSGSQPMP</sequence>
<dbReference type="Proteomes" id="UP000572635">
    <property type="component" value="Unassembled WGS sequence"/>
</dbReference>